<accession>A0A1L5PWY2</accession>
<dbReference type="GO" id="GO:1901135">
    <property type="term" value="P:carbohydrate derivative metabolic process"/>
    <property type="evidence" value="ECO:0007669"/>
    <property type="project" value="UniProtKB-ARBA"/>
</dbReference>
<protein>
    <submittedName>
        <fullName evidence="2">Glycosyl transferase</fullName>
    </submittedName>
</protein>
<name>A0A1L5PWY2_PSEPU</name>
<dbReference type="Gene3D" id="3.40.50.2000">
    <property type="entry name" value="Glycogen Phosphorylase B"/>
    <property type="match status" value="2"/>
</dbReference>
<keyword evidence="2" id="KW-0808">Transferase</keyword>
<dbReference type="PANTHER" id="PTHR12526:SF637">
    <property type="entry name" value="GLYCOSYLTRANSFERASE EPSF-RELATED"/>
    <property type="match status" value="1"/>
</dbReference>
<dbReference type="Pfam" id="PF00534">
    <property type="entry name" value="Glycos_transf_1"/>
    <property type="match status" value="1"/>
</dbReference>
<evidence type="ECO:0000313" key="3">
    <source>
        <dbReference type="Proteomes" id="UP000185146"/>
    </source>
</evidence>
<dbReference type="PANTHER" id="PTHR12526">
    <property type="entry name" value="GLYCOSYLTRANSFERASE"/>
    <property type="match status" value="1"/>
</dbReference>
<dbReference type="Proteomes" id="UP000185146">
    <property type="component" value="Chromosome"/>
</dbReference>
<sequence>MFNEVAVPPDMSGRGPMNIVNMMWAGGTPYMSIHKVHRQILSHAGADARISNWLLLGSGLSCGLGSTREWHMPSRALKGRHFWRLLRPWLRMSLRKALNEAQAEVVLLDGVGVARLVLPLLQQVPQVRAKLLFHGKTRLSARDIRLLRMFPAERLSIAAVSQTLATSLEHELGRPVQTLRMALDPLAFAEPLLSREAARQSLQLPQVTGVMLGAVGRLVESKGFEMLIEAFAKASAHQPGLQLAIIGEGPLRQVLQARIDALGLAGRVHLSGHRDDLQQLYRAFDWLLVPSRSEGLGLVVQEAVIAGVPVVCSDLQVFREQLQDTGGYLPVANENAWAEAIERCSVLGAAEVAARQRQALAPEKAWQAFCNGSQSLLRS</sequence>
<dbReference type="SUPFAM" id="SSF53756">
    <property type="entry name" value="UDP-Glycosyltransferase/glycogen phosphorylase"/>
    <property type="match status" value="1"/>
</dbReference>
<dbReference type="EMBL" id="CP018743">
    <property type="protein sequence ID" value="APO84672.1"/>
    <property type="molecule type" value="Genomic_DNA"/>
</dbReference>
<reference evidence="2 3" key="1">
    <citation type="submission" date="2016-12" db="EMBL/GenBank/DDBJ databases">
        <title>Draft Genome Sequence of Mercury Resistant Pseudomonas DRA525.</title>
        <authorList>
            <person name="Drace K.M."/>
        </authorList>
    </citation>
    <scope>NUCLEOTIDE SEQUENCE [LARGE SCALE GENOMIC DNA]</scope>
    <source>
        <strain evidence="2 3">DRA525</strain>
    </source>
</reference>
<gene>
    <name evidence="2" type="ORF">BL240_25830</name>
</gene>
<feature type="domain" description="Glycosyl transferase family 1" evidence="1">
    <location>
        <begin position="211"/>
        <end position="343"/>
    </location>
</feature>
<dbReference type="InterPro" id="IPR001296">
    <property type="entry name" value="Glyco_trans_1"/>
</dbReference>
<evidence type="ECO:0000259" key="1">
    <source>
        <dbReference type="Pfam" id="PF00534"/>
    </source>
</evidence>
<dbReference type="GO" id="GO:0016757">
    <property type="term" value="F:glycosyltransferase activity"/>
    <property type="evidence" value="ECO:0007669"/>
    <property type="project" value="InterPro"/>
</dbReference>
<evidence type="ECO:0000313" key="2">
    <source>
        <dbReference type="EMBL" id="APO84672.1"/>
    </source>
</evidence>
<organism evidence="2 3">
    <name type="scientific">Pseudomonas putida</name>
    <name type="common">Arthrobacter siderocapsulatus</name>
    <dbReference type="NCBI Taxonomy" id="303"/>
    <lineage>
        <taxon>Bacteria</taxon>
        <taxon>Pseudomonadati</taxon>
        <taxon>Pseudomonadota</taxon>
        <taxon>Gammaproteobacteria</taxon>
        <taxon>Pseudomonadales</taxon>
        <taxon>Pseudomonadaceae</taxon>
        <taxon>Pseudomonas</taxon>
    </lineage>
</organism>
<proteinExistence type="predicted"/>
<dbReference type="AlphaFoldDB" id="A0A1L5PWY2"/>